<dbReference type="AlphaFoldDB" id="A0A5J4UD18"/>
<accession>A0A5J4UD18</accession>
<dbReference type="PANTHER" id="PTHR12638">
    <property type="entry name" value="PROTEIN MAGO NASHI HOMOLOG"/>
    <property type="match status" value="1"/>
</dbReference>
<name>A0A5J4UD18_9EUKA</name>
<reference evidence="4 5" key="1">
    <citation type="submission" date="2019-03" db="EMBL/GenBank/DDBJ databases">
        <title>Single cell metagenomics reveals metabolic interactions within the superorganism composed of flagellate Streblomastix strix and complex community of Bacteroidetes bacteria on its surface.</title>
        <authorList>
            <person name="Treitli S.C."/>
            <person name="Kolisko M."/>
            <person name="Husnik F."/>
            <person name="Keeling P."/>
            <person name="Hampl V."/>
        </authorList>
    </citation>
    <scope>NUCLEOTIDE SEQUENCE [LARGE SCALE GENOMIC DNA]</scope>
    <source>
        <strain evidence="4">ST1C</strain>
    </source>
</reference>
<dbReference type="Gene3D" id="3.30.1560.10">
    <property type="entry name" value="Mago nashi"/>
    <property type="match status" value="1"/>
</dbReference>
<organism evidence="4 5">
    <name type="scientific">Streblomastix strix</name>
    <dbReference type="NCBI Taxonomy" id="222440"/>
    <lineage>
        <taxon>Eukaryota</taxon>
        <taxon>Metamonada</taxon>
        <taxon>Preaxostyla</taxon>
        <taxon>Oxymonadida</taxon>
        <taxon>Streblomastigidae</taxon>
        <taxon>Streblomastix</taxon>
    </lineage>
</organism>
<dbReference type="InterPro" id="IPR004023">
    <property type="entry name" value="Mago_nashi"/>
</dbReference>
<comment type="subcellular location">
    <subcellularLocation>
        <location evidence="1">Nucleus</location>
    </subcellularLocation>
</comment>
<evidence type="ECO:0000256" key="1">
    <source>
        <dbReference type="ARBA" id="ARBA00004123"/>
    </source>
</evidence>
<evidence type="ECO:0008006" key="6">
    <source>
        <dbReference type="Google" id="ProtNLM"/>
    </source>
</evidence>
<dbReference type="InterPro" id="IPR036605">
    <property type="entry name" value="Mago_nashi_sf"/>
</dbReference>
<protein>
    <recommendedName>
        <fullName evidence="6">Protein mago nashi</fullName>
    </recommendedName>
</protein>
<dbReference type="FunFam" id="3.30.1560.10:FF:000001">
    <property type="entry name" value="Protein mago nashi homolog"/>
    <property type="match status" value="1"/>
</dbReference>
<dbReference type="GO" id="GO:0008380">
    <property type="term" value="P:RNA splicing"/>
    <property type="evidence" value="ECO:0007669"/>
    <property type="project" value="InterPro"/>
</dbReference>
<dbReference type="OrthoDB" id="6495301at2759"/>
<evidence type="ECO:0000313" key="5">
    <source>
        <dbReference type="Proteomes" id="UP000324800"/>
    </source>
</evidence>
<gene>
    <name evidence="4" type="ORF">EZS28_036663</name>
</gene>
<dbReference type="EMBL" id="SNRW01017955">
    <property type="protein sequence ID" value="KAA6367811.1"/>
    <property type="molecule type" value="Genomic_DNA"/>
</dbReference>
<comment type="caution">
    <text evidence="4">The sequence shown here is derived from an EMBL/GenBank/DDBJ whole genome shotgun (WGS) entry which is preliminary data.</text>
</comment>
<evidence type="ECO:0000256" key="2">
    <source>
        <dbReference type="ARBA" id="ARBA00009270"/>
    </source>
</evidence>
<dbReference type="Proteomes" id="UP000324800">
    <property type="component" value="Unassembled WGS sequence"/>
</dbReference>
<dbReference type="PANTHER" id="PTHR12638:SF0">
    <property type="entry name" value="MAGO HOMOLOG, EXON JUNCTION COMPLEX SUBUNIT-RELATED"/>
    <property type="match status" value="1"/>
</dbReference>
<comment type="similarity">
    <text evidence="2">Belongs to the mago nashi family.</text>
</comment>
<evidence type="ECO:0000256" key="3">
    <source>
        <dbReference type="ARBA" id="ARBA00023242"/>
    </source>
</evidence>
<dbReference type="CDD" id="cd11295">
    <property type="entry name" value="Mago_nashi"/>
    <property type="match status" value="1"/>
</dbReference>
<evidence type="ECO:0000313" key="4">
    <source>
        <dbReference type="EMBL" id="KAA6367811.1"/>
    </source>
</evidence>
<keyword evidence="3" id="KW-0539">Nucleus</keyword>
<proteinExistence type="inferred from homology"/>
<dbReference type="SUPFAM" id="SSF89817">
    <property type="entry name" value="Mago nashi protein"/>
    <property type="match status" value="1"/>
</dbReference>
<dbReference type="Pfam" id="PF02792">
    <property type="entry name" value="Mago_nashi"/>
    <property type="match status" value="1"/>
</dbReference>
<dbReference type="GO" id="GO:0035145">
    <property type="term" value="C:exon-exon junction complex"/>
    <property type="evidence" value="ECO:0007669"/>
    <property type="project" value="InterPro"/>
</dbReference>
<sequence length="153" mass="18087">MEIEETARLQEFYLRYYSGHKGRFGHEFLEFEIKPNSKLRYANNSHYKNDGIICKEVFLNTCVVDEFKRIINDSEILKEDDTNWPDNDKGGRQELEIVFNNVHINFVTNKLSSLTNISETKDPNGLRKFYYLVQDLKAFVFSLIGLHFRIKPI</sequence>